<dbReference type="InterPro" id="IPR020805">
    <property type="entry name" value="Cell_div_FtsZ_CS"/>
</dbReference>
<dbReference type="SMART" id="SM00864">
    <property type="entry name" value="Tubulin"/>
    <property type="match status" value="1"/>
</dbReference>
<dbReference type="InterPro" id="IPR045061">
    <property type="entry name" value="FtsZ/CetZ"/>
</dbReference>
<protein>
    <recommendedName>
        <fullName evidence="5 6">Cell division protein FtsZ</fullName>
    </recommendedName>
</protein>
<dbReference type="InterPro" id="IPR036525">
    <property type="entry name" value="Tubulin/FtsZ_GTPase_sf"/>
</dbReference>
<evidence type="ECO:0000256" key="3">
    <source>
        <dbReference type="ARBA" id="ARBA00023134"/>
    </source>
</evidence>
<accession>A0A133VAI0</accession>
<dbReference type="InterPro" id="IPR024757">
    <property type="entry name" value="FtsZ_C"/>
</dbReference>
<reference evidence="10 11" key="1">
    <citation type="journal article" date="2016" name="Sci. Rep.">
        <title>Metabolic traits of an uncultured archaeal lineage -MSBL1- from brine pools of the Red Sea.</title>
        <authorList>
            <person name="Mwirichia R."/>
            <person name="Alam I."/>
            <person name="Rashid M."/>
            <person name="Vinu M."/>
            <person name="Ba-Alawi W."/>
            <person name="Anthony Kamau A."/>
            <person name="Kamanda Ngugi D."/>
            <person name="Goker M."/>
            <person name="Klenk H.P."/>
            <person name="Bajic V."/>
            <person name="Stingl U."/>
        </authorList>
    </citation>
    <scope>NUCLEOTIDE SEQUENCE [LARGE SCALE GENOMIC DNA]</scope>
    <source>
        <strain evidence="10">SCGC-AAA261F19</strain>
    </source>
</reference>
<dbReference type="PRINTS" id="PR00423">
    <property type="entry name" value="CELLDVISFTSZ"/>
</dbReference>
<dbReference type="CDD" id="cd02201">
    <property type="entry name" value="FtsZ_type1"/>
    <property type="match status" value="1"/>
</dbReference>
<evidence type="ECO:0000313" key="10">
    <source>
        <dbReference type="EMBL" id="KXB03449.1"/>
    </source>
</evidence>
<dbReference type="InterPro" id="IPR003008">
    <property type="entry name" value="Tubulin_FtsZ_GTPase"/>
</dbReference>
<dbReference type="SUPFAM" id="SSF55307">
    <property type="entry name" value="Tubulin C-terminal domain-like"/>
    <property type="match status" value="1"/>
</dbReference>
<keyword evidence="11" id="KW-1185">Reference proteome</keyword>
<dbReference type="Pfam" id="PF12327">
    <property type="entry name" value="FtsZ_C"/>
    <property type="match status" value="1"/>
</dbReference>
<comment type="similarity">
    <text evidence="1 6">Belongs to the FtsZ family.</text>
</comment>
<dbReference type="InterPro" id="IPR000158">
    <property type="entry name" value="Cell_div_FtsZ"/>
</dbReference>
<name>A0A133VAI0_9EURY</name>
<dbReference type="EMBL" id="LHXZ01000013">
    <property type="protein sequence ID" value="KXB03449.1"/>
    <property type="molecule type" value="Genomic_DNA"/>
</dbReference>
<dbReference type="Proteomes" id="UP000070565">
    <property type="component" value="Unassembled WGS sequence"/>
</dbReference>
<keyword evidence="4 6" id="KW-0717">Septation</keyword>
<dbReference type="PATRIC" id="fig|1698275.3.peg.107"/>
<evidence type="ECO:0000259" key="9">
    <source>
        <dbReference type="SMART" id="SM00865"/>
    </source>
</evidence>
<dbReference type="Pfam" id="PF00091">
    <property type="entry name" value="Tubulin"/>
    <property type="match status" value="1"/>
</dbReference>
<dbReference type="AlphaFoldDB" id="A0A133VAI0"/>
<sequence>GNTISRMMEVGIKGAETVALNTDAQDLLYATADRKILIGSEITDGLGAGNDPKKGEEAAREDEELIKEHLHGADLVFITCGLGGGTGTGSAPVIAEIAQRLGLLTVAVVTLPFSVEGRRRSQNAVGGLQKLREVVDTVIVIPNDKLLEVAPDLPIPAAFKVADQLLMDAIKGITEMITKPGLINLDFADVKTVLDNGGVAMIGIGSSDTDDRAAVAVEEALNSPLLDVDVTGAKGALVNVTGSPDMSLEEAEAIVGQVSEALDPDAQVMWGAQVSEDLKKSINVMVILSGVHSPYALKPGERPPTKEEEGETNLGLESLG</sequence>
<dbReference type="PANTHER" id="PTHR30314">
    <property type="entry name" value="CELL DIVISION PROTEIN FTSZ-RELATED"/>
    <property type="match status" value="1"/>
</dbReference>
<dbReference type="FunFam" id="3.40.50.1440:FF:000001">
    <property type="entry name" value="Cell division protein FtsZ"/>
    <property type="match status" value="1"/>
</dbReference>
<dbReference type="SMART" id="SM00865">
    <property type="entry name" value="Tubulin_C"/>
    <property type="match status" value="1"/>
</dbReference>
<feature type="domain" description="Tubulin/FtsZ GTPase" evidence="8">
    <location>
        <begin position="1"/>
        <end position="181"/>
    </location>
</feature>
<evidence type="ECO:0000256" key="1">
    <source>
        <dbReference type="ARBA" id="ARBA00009690"/>
    </source>
</evidence>
<keyword evidence="6" id="KW-0131">Cell cycle</keyword>
<evidence type="ECO:0000256" key="5">
    <source>
        <dbReference type="NCBIfam" id="TIGR00065"/>
    </source>
</evidence>
<dbReference type="GO" id="GO:0003924">
    <property type="term" value="F:GTPase activity"/>
    <property type="evidence" value="ECO:0007669"/>
    <property type="project" value="UniProtKB-UniRule"/>
</dbReference>
<proteinExistence type="inferred from homology"/>
<dbReference type="PROSITE" id="PS01135">
    <property type="entry name" value="FTSZ_2"/>
    <property type="match status" value="1"/>
</dbReference>
<dbReference type="PANTHER" id="PTHR30314:SF3">
    <property type="entry name" value="MITOCHONDRIAL DIVISION PROTEIN FSZA"/>
    <property type="match status" value="1"/>
</dbReference>
<dbReference type="NCBIfam" id="TIGR00065">
    <property type="entry name" value="ftsZ"/>
    <property type="match status" value="1"/>
</dbReference>
<evidence type="ECO:0000256" key="7">
    <source>
        <dbReference type="SAM" id="MobiDB-lite"/>
    </source>
</evidence>
<gene>
    <name evidence="10" type="ORF">AKJ45_01530</name>
</gene>
<keyword evidence="3 6" id="KW-0342">GTP-binding</keyword>
<feature type="region of interest" description="Disordered" evidence="7">
    <location>
        <begin position="297"/>
        <end position="320"/>
    </location>
</feature>
<evidence type="ECO:0000313" key="11">
    <source>
        <dbReference type="Proteomes" id="UP000070565"/>
    </source>
</evidence>
<comment type="caution">
    <text evidence="10">The sequence shown here is derived from an EMBL/GenBank/DDBJ whole genome shotgun (WGS) entry which is preliminary data.</text>
</comment>
<dbReference type="GO" id="GO:0005525">
    <property type="term" value="F:GTP binding"/>
    <property type="evidence" value="ECO:0007669"/>
    <property type="project" value="UniProtKB-KW"/>
</dbReference>
<dbReference type="GO" id="GO:0032153">
    <property type="term" value="C:cell division site"/>
    <property type="evidence" value="ECO:0007669"/>
    <property type="project" value="TreeGrafter"/>
</dbReference>
<evidence type="ECO:0000256" key="6">
    <source>
        <dbReference type="RuleBase" id="RU003360"/>
    </source>
</evidence>
<evidence type="ECO:0000259" key="8">
    <source>
        <dbReference type="SMART" id="SM00864"/>
    </source>
</evidence>
<dbReference type="PROSITE" id="PS01134">
    <property type="entry name" value="FTSZ_1"/>
    <property type="match status" value="1"/>
</dbReference>
<dbReference type="GO" id="GO:0005737">
    <property type="term" value="C:cytoplasm"/>
    <property type="evidence" value="ECO:0007669"/>
    <property type="project" value="TreeGrafter"/>
</dbReference>
<evidence type="ECO:0000256" key="2">
    <source>
        <dbReference type="ARBA" id="ARBA00022741"/>
    </source>
</evidence>
<dbReference type="SUPFAM" id="SSF52490">
    <property type="entry name" value="Tubulin nucleotide-binding domain-like"/>
    <property type="match status" value="1"/>
</dbReference>
<dbReference type="InterPro" id="IPR018316">
    <property type="entry name" value="Tubulin/FtsZ_2-layer-sand-dom"/>
</dbReference>
<dbReference type="GO" id="GO:0051301">
    <property type="term" value="P:cell division"/>
    <property type="evidence" value="ECO:0007669"/>
    <property type="project" value="UniProtKB-KW"/>
</dbReference>
<feature type="non-terminal residue" evidence="10">
    <location>
        <position position="1"/>
    </location>
</feature>
<dbReference type="HAMAP" id="MF_00909">
    <property type="entry name" value="FtsZ"/>
    <property type="match status" value="1"/>
</dbReference>
<organism evidence="10 11">
    <name type="scientific">candidate division MSBL1 archaeon SCGC-AAA261F19</name>
    <dbReference type="NCBI Taxonomy" id="1698275"/>
    <lineage>
        <taxon>Archaea</taxon>
        <taxon>Methanobacteriati</taxon>
        <taxon>Methanobacteriota</taxon>
        <taxon>candidate division MSBL1</taxon>
    </lineage>
</organism>
<evidence type="ECO:0000256" key="4">
    <source>
        <dbReference type="ARBA" id="ARBA00023210"/>
    </source>
</evidence>
<dbReference type="InterPro" id="IPR008280">
    <property type="entry name" value="Tub_FtsZ_C"/>
</dbReference>
<dbReference type="Gene3D" id="3.40.50.1440">
    <property type="entry name" value="Tubulin/FtsZ, GTPase domain"/>
    <property type="match status" value="1"/>
</dbReference>
<keyword evidence="2 6" id="KW-0547">Nucleotide-binding</keyword>
<feature type="domain" description="Tubulin/FtsZ 2-layer sandwich" evidence="9">
    <location>
        <begin position="183"/>
        <end position="300"/>
    </location>
</feature>
<keyword evidence="6 10" id="KW-0132">Cell division</keyword>